<geneLocation type="plasmid" evidence="2 3">
    <name>unnamed</name>
</geneLocation>
<evidence type="ECO:0000256" key="1">
    <source>
        <dbReference type="SAM" id="SignalP"/>
    </source>
</evidence>
<sequence>MKKLLAGITAIGLFLASPGMAKAQEFTEFEHENDTYFYQTLQSQGVAYYKYKIPAFSFGVFTLKNHSRQSDFDIYVYDNTRGWQLLNKGEKTGIATELVTTSMISQNRYAYIKIVNYGSQSSQYHFYANHVTPAMNFAIALAETVIICGLEGKNINPDISSRGVTAVSSILQGNNLKGLTVDMAINEVTNKMREELGYGCAGDFVVNLAASTIKDIFRNYP</sequence>
<dbReference type="RefSeq" id="WP_353933270.1">
    <property type="nucleotide sequence ID" value="NZ_CP150887.1"/>
</dbReference>
<evidence type="ECO:0000313" key="2">
    <source>
        <dbReference type="EMBL" id="WZB90372.1"/>
    </source>
</evidence>
<name>A0ABZ2UZ29_9CYAN</name>
<dbReference type="EMBL" id="CP150887">
    <property type="protein sequence ID" value="WZB90372.1"/>
    <property type="molecule type" value="Genomic_DNA"/>
</dbReference>
<protein>
    <submittedName>
        <fullName evidence="2">Uncharacterized protein</fullName>
    </submittedName>
</protein>
<gene>
    <name evidence="2" type="ORF">WJM97_23255</name>
</gene>
<organism evidence="2 3">
    <name type="scientific">Okeanomitos corallinicola TIOX110</name>
    <dbReference type="NCBI Taxonomy" id="3133117"/>
    <lineage>
        <taxon>Bacteria</taxon>
        <taxon>Bacillati</taxon>
        <taxon>Cyanobacteriota</taxon>
        <taxon>Cyanophyceae</taxon>
        <taxon>Nostocales</taxon>
        <taxon>Aphanizomenonaceae</taxon>
        <taxon>Okeanomitos</taxon>
    </lineage>
</organism>
<evidence type="ECO:0000313" key="3">
    <source>
        <dbReference type="Proteomes" id="UP001483337"/>
    </source>
</evidence>
<reference evidence="2 3" key="1">
    <citation type="submission" date="2024-04" db="EMBL/GenBank/DDBJ databases">
        <title>Okeanomitos corallinicola gen. &amp; sp. nov. (Nostocales, Cyanobacteria), a new toxic marine heterocyst-forming cyanobacterium from a coral reef.</title>
        <authorList>
            <person name="Li H."/>
            <person name="Li R."/>
            <person name="Kang J."/>
            <person name="Hii K.S."/>
            <person name="Mohamed H.F."/>
            <person name="Xu X."/>
            <person name="Luo Z."/>
        </authorList>
    </citation>
    <scope>NUCLEOTIDE SEQUENCE [LARGE SCALE GENOMIC DNA]</scope>
    <source>
        <strain evidence="2 3">TIOX110</strain>
        <plasmid evidence="2 3">unnamed</plasmid>
    </source>
</reference>
<accession>A0ABZ2UZ29</accession>
<keyword evidence="3" id="KW-1185">Reference proteome</keyword>
<feature type="chain" id="PRO_5046882405" evidence="1">
    <location>
        <begin position="24"/>
        <end position="221"/>
    </location>
</feature>
<keyword evidence="2" id="KW-0614">Plasmid</keyword>
<proteinExistence type="predicted"/>
<feature type="signal peptide" evidence="1">
    <location>
        <begin position="1"/>
        <end position="23"/>
    </location>
</feature>
<dbReference type="Proteomes" id="UP001483337">
    <property type="component" value="Plasmid unnamed"/>
</dbReference>
<keyword evidence="1" id="KW-0732">Signal</keyword>